<keyword evidence="2" id="KW-1185">Reference proteome</keyword>
<gene>
    <name evidence="1" type="ORF">RCZ16_07250</name>
</gene>
<dbReference type="Proteomes" id="UP001208692">
    <property type="component" value="Unassembled WGS sequence"/>
</dbReference>
<dbReference type="Pfam" id="PF13715">
    <property type="entry name" value="CarbopepD_reg_2"/>
    <property type="match status" value="1"/>
</dbReference>
<organism evidence="1 2">
    <name type="scientific">Capnocytophaga catalasegens</name>
    <dbReference type="NCBI Taxonomy" id="1004260"/>
    <lineage>
        <taxon>Bacteria</taxon>
        <taxon>Pseudomonadati</taxon>
        <taxon>Bacteroidota</taxon>
        <taxon>Flavobacteriia</taxon>
        <taxon>Flavobacteriales</taxon>
        <taxon>Flavobacteriaceae</taxon>
        <taxon>Capnocytophaga</taxon>
    </lineage>
</organism>
<reference evidence="1 2" key="1">
    <citation type="submission" date="2021-11" db="EMBL/GenBank/DDBJ databases">
        <title>Draft genome sequence of Capnocytophaga sp. strain KC07075 isolated from cat oral cavity.</title>
        <authorList>
            <person name="Suzuki M."/>
            <person name="Imaoka K."/>
            <person name="Kimura M."/>
            <person name="Morikawa S."/>
            <person name="Maeda K."/>
        </authorList>
    </citation>
    <scope>NUCLEOTIDE SEQUENCE [LARGE SCALE GENOMIC DNA]</scope>
    <source>
        <strain evidence="1 2">KC07079</strain>
    </source>
</reference>
<evidence type="ECO:0000313" key="2">
    <source>
        <dbReference type="Proteomes" id="UP001208692"/>
    </source>
</evidence>
<accession>A0ABQ4VKN1</accession>
<dbReference type="SUPFAM" id="SSF49464">
    <property type="entry name" value="Carboxypeptidase regulatory domain-like"/>
    <property type="match status" value="1"/>
</dbReference>
<dbReference type="Gene3D" id="2.60.40.1120">
    <property type="entry name" value="Carboxypeptidase-like, regulatory domain"/>
    <property type="match status" value="1"/>
</dbReference>
<dbReference type="InterPro" id="IPR008969">
    <property type="entry name" value="CarboxyPept-like_regulatory"/>
</dbReference>
<evidence type="ECO:0008006" key="3">
    <source>
        <dbReference type="Google" id="ProtNLM"/>
    </source>
</evidence>
<name>A0ABQ4VKN1_9FLAO</name>
<comment type="caution">
    <text evidence="1">The sequence shown here is derived from an EMBL/GenBank/DDBJ whole genome shotgun (WGS) entry which is preliminary data.</text>
</comment>
<dbReference type="EMBL" id="BQKB01000013">
    <property type="protein sequence ID" value="GJM52408.1"/>
    <property type="molecule type" value="Genomic_DNA"/>
</dbReference>
<evidence type="ECO:0000313" key="1">
    <source>
        <dbReference type="EMBL" id="GJM52408.1"/>
    </source>
</evidence>
<proteinExistence type="predicted"/>
<sequence length="75" mass="7841">MPTIGIAQEKTVTGSVVSETDGMPLLGASVVVKGTTRGTQTDFDGNFSIQVREGEVLVFSFVGFSTQERKVMGGG</sequence>
<protein>
    <recommendedName>
        <fullName evidence="3">SusC/RagA family TonB-linked outer membrane protein</fullName>
    </recommendedName>
</protein>